<dbReference type="GO" id="GO:0005829">
    <property type="term" value="C:cytosol"/>
    <property type="evidence" value="ECO:0007669"/>
    <property type="project" value="TreeGrafter"/>
</dbReference>
<dbReference type="AlphaFoldDB" id="A0A963YNT0"/>
<evidence type="ECO:0000259" key="11">
    <source>
        <dbReference type="Pfam" id="PF02852"/>
    </source>
</evidence>
<dbReference type="PROSITE" id="PS00076">
    <property type="entry name" value="PYRIDINE_REDOX_1"/>
    <property type="match status" value="1"/>
</dbReference>
<accession>A0A963YNT0</accession>
<feature type="disulfide bond" description="Redox-active" evidence="9">
    <location>
        <begin position="42"/>
        <end position="47"/>
    </location>
</feature>
<dbReference type="InterPro" id="IPR016156">
    <property type="entry name" value="FAD/NAD-linked_Rdtase_dimer_sf"/>
</dbReference>
<reference evidence="13" key="1">
    <citation type="journal article" date="2021" name="Microorganisms">
        <title>Acidisoma silvae sp. nov. and Acidisomacellulosilytica sp. nov., Two Acidophilic Bacteria Isolated from Decaying Wood, Hydrolyzing Cellulose and Producing Poly-3-hydroxybutyrate.</title>
        <authorList>
            <person name="Mieszkin S."/>
            <person name="Pouder E."/>
            <person name="Uroz S."/>
            <person name="Simon-Colin C."/>
            <person name="Alain K."/>
        </authorList>
    </citation>
    <scope>NUCLEOTIDE SEQUENCE</scope>
    <source>
        <strain evidence="13">HW T2.11</strain>
    </source>
</reference>
<dbReference type="InterPro" id="IPR012999">
    <property type="entry name" value="Pyr_OxRdtase_I_AS"/>
</dbReference>
<comment type="similarity">
    <text evidence="1 10">Belongs to the class-I pyridine nucleotide-disulfide oxidoreductase family.</text>
</comment>
<keyword evidence="5" id="KW-1015">Disulfide bond</keyword>
<dbReference type="EC" id="1.8.1.7" evidence="13"/>
<comment type="caution">
    <text evidence="13">The sequence shown here is derived from an EMBL/GenBank/DDBJ whole genome shotgun (WGS) entry which is preliminary data.</text>
</comment>
<dbReference type="Pfam" id="PF07992">
    <property type="entry name" value="Pyr_redox_2"/>
    <property type="match status" value="1"/>
</dbReference>
<dbReference type="PANTHER" id="PTHR42737:SF2">
    <property type="entry name" value="GLUTATHIONE REDUCTASE"/>
    <property type="match status" value="1"/>
</dbReference>
<dbReference type="PIRSF" id="PIRSF000350">
    <property type="entry name" value="Mercury_reductase_MerA"/>
    <property type="match status" value="1"/>
</dbReference>
<protein>
    <submittedName>
        <fullName evidence="13">Glutathione-disulfide reductase</fullName>
        <ecNumber evidence="13">1.8.1.7</ecNumber>
    </submittedName>
</protein>
<dbReference type="Gene3D" id="3.30.390.30">
    <property type="match status" value="1"/>
</dbReference>
<dbReference type="PANTHER" id="PTHR42737">
    <property type="entry name" value="GLUTATHIONE REDUCTASE"/>
    <property type="match status" value="1"/>
</dbReference>
<dbReference type="RefSeq" id="WP_227319809.1">
    <property type="nucleotide sequence ID" value="NZ_JAESVB010000001.1"/>
</dbReference>
<feature type="binding site" evidence="8">
    <location>
        <position position="51"/>
    </location>
    <ligand>
        <name>FAD</name>
        <dbReference type="ChEBI" id="CHEBI:57692"/>
    </ligand>
</feature>
<proteinExistence type="inferred from homology"/>
<evidence type="ECO:0000256" key="4">
    <source>
        <dbReference type="ARBA" id="ARBA00023002"/>
    </source>
</evidence>
<dbReference type="Pfam" id="PF02852">
    <property type="entry name" value="Pyr_redox_dim"/>
    <property type="match status" value="1"/>
</dbReference>
<dbReference type="Proteomes" id="UP000708298">
    <property type="component" value="Unassembled WGS sequence"/>
</dbReference>
<dbReference type="GO" id="GO:0045454">
    <property type="term" value="P:cell redox homeostasis"/>
    <property type="evidence" value="ECO:0007669"/>
    <property type="project" value="InterPro"/>
</dbReference>
<keyword evidence="8" id="KW-0547">Nucleotide-binding</keyword>
<feature type="active site" description="Proton acceptor" evidence="7">
    <location>
        <position position="437"/>
    </location>
</feature>
<evidence type="ECO:0000256" key="5">
    <source>
        <dbReference type="ARBA" id="ARBA00023157"/>
    </source>
</evidence>
<gene>
    <name evidence="13" type="primary">gorA</name>
    <name evidence="13" type="ORF">ASILVAE211_03110</name>
</gene>
<feature type="binding site" evidence="8">
    <location>
        <position position="263"/>
    </location>
    <ligand>
        <name>NAD(+)</name>
        <dbReference type="ChEBI" id="CHEBI:57540"/>
    </ligand>
</feature>
<evidence type="ECO:0000259" key="12">
    <source>
        <dbReference type="Pfam" id="PF07992"/>
    </source>
</evidence>
<evidence type="ECO:0000256" key="3">
    <source>
        <dbReference type="ARBA" id="ARBA00022827"/>
    </source>
</evidence>
<dbReference type="GO" id="GO:0034599">
    <property type="term" value="P:cellular response to oxidative stress"/>
    <property type="evidence" value="ECO:0007669"/>
    <property type="project" value="TreeGrafter"/>
</dbReference>
<dbReference type="GO" id="GO:0050660">
    <property type="term" value="F:flavin adenine dinucleotide binding"/>
    <property type="evidence" value="ECO:0007669"/>
    <property type="project" value="InterPro"/>
</dbReference>
<dbReference type="SUPFAM" id="SSF51905">
    <property type="entry name" value="FAD/NAD(P)-binding domain"/>
    <property type="match status" value="1"/>
</dbReference>
<dbReference type="PRINTS" id="PR00411">
    <property type="entry name" value="PNDRDTASEI"/>
</dbReference>
<dbReference type="InterPro" id="IPR023753">
    <property type="entry name" value="FAD/NAD-binding_dom"/>
</dbReference>
<reference evidence="13" key="2">
    <citation type="submission" date="2021-01" db="EMBL/GenBank/DDBJ databases">
        <authorList>
            <person name="Mieszkin S."/>
            <person name="Pouder E."/>
            <person name="Alain K."/>
        </authorList>
    </citation>
    <scope>NUCLEOTIDE SEQUENCE</scope>
    <source>
        <strain evidence="13">HW T2.11</strain>
    </source>
</reference>
<keyword evidence="14" id="KW-1185">Reference proteome</keyword>
<feature type="domain" description="Pyridine nucleotide-disulphide oxidoreductase dimerisation" evidence="11">
    <location>
        <begin position="339"/>
        <end position="447"/>
    </location>
</feature>
<evidence type="ECO:0000313" key="13">
    <source>
        <dbReference type="EMBL" id="MCB8874159.1"/>
    </source>
</evidence>
<dbReference type="SUPFAM" id="SSF55424">
    <property type="entry name" value="FAD/NAD-linked reductases, dimerisation (C-terminal) domain"/>
    <property type="match status" value="1"/>
</dbReference>
<dbReference type="GO" id="GO:0006749">
    <property type="term" value="P:glutathione metabolic process"/>
    <property type="evidence" value="ECO:0007669"/>
    <property type="project" value="TreeGrafter"/>
</dbReference>
<evidence type="ECO:0000313" key="14">
    <source>
        <dbReference type="Proteomes" id="UP000708298"/>
    </source>
</evidence>
<feature type="binding site" evidence="8">
    <location>
        <begin position="138"/>
        <end position="140"/>
    </location>
    <ligand>
        <name>FAD</name>
        <dbReference type="ChEBI" id="CHEBI:57692"/>
    </ligand>
</feature>
<keyword evidence="8" id="KW-0520">NAD</keyword>
<dbReference type="EMBL" id="JAESVB010000001">
    <property type="protein sequence ID" value="MCB8874159.1"/>
    <property type="molecule type" value="Genomic_DNA"/>
</dbReference>
<feature type="binding site" evidence="8">
    <location>
        <begin position="173"/>
        <end position="180"/>
    </location>
    <ligand>
        <name>NAD(+)</name>
        <dbReference type="ChEBI" id="CHEBI:57540"/>
    </ligand>
</feature>
<name>A0A963YNT0_9PROT</name>
<keyword evidence="3 8" id="KW-0274">FAD</keyword>
<sequence>MPYDFDLFVIGGGSGGTRLSRISAGHGARVGVAEERFWGGTCVNVGCVPKKLMVQAAEYGNWAEDSRGFGWDIQKGAHDWTAFIAAKDREIDRLQGIYAAMLGKAGAKTFDAHATFIDPHTLDVGGEHVTAANIVIATGSTPHKADIPGADLAGITDDLFYLPKRPQRLVIVGGGYSAVEFAGIFAGLGSEVHLVYRQPWPLRGFDQDLREALAEAMAAGSIHLHPGVSPTHIRASGADGQGRHVTLSDGAEIEADFIVLTTGRVPNLNGLNLAASGVALNAAGAVAVDNGSRTNVGHIYAIGDVTDRLNLTPVAIAEGHALADTLFGGLPREASLENVPTAVFSDPPLATVGLTEEEAAKQGPMDIYVSRFTPMRHTLTKRAGRKALLKLVVDQKTQKVLGAHMLGEDAAEIMQGLGIAVRMGATKQDFDRTIGIHPTAAEEFVTMRTRTRVAGAADTGE</sequence>
<dbReference type="Gene3D" id="3.50.50.60">
    <property type="entry name" value="FAD/NAD(P)-binding domain"/>
    <property type="match status" value="2"/>
</dbReference>
<keyword evidence="2 10" id="KW-0285">Flavoprotein</keyword>
<evidence type="ECO:0000256" key="10">
    <source>
        <dbReference type="RuleBase" id="RU003691"/>
    </source>
</evidence>
<comment type="cofactor">
    <cofactor evidence="8">
        <name>FAD</name>
        <dbReference type="ChEBI" id="CHEBI:57692"/>
    </cofactor>
    <text evidence="8">Binds 1 FAD per subunit.</text>
</comment>
<dbReference type="InterPro" id="IPR004099">
    <property type="entry name" value="Pyr_nucl-diS_OxRdtase_dimer"/>
</dbReference>
<organism evidence="13 14">
    <name type="scientific">Acidisoma silvae</name>
    <dbReference type="NCBI Taxonomy" id="2802396"/>
    <lineage>
        <taxon>Bacteria</taxon>
        <taxon>Pseudomonadati</taxon>
        <taxon>Pseudomonadota</taxon>
        <taxon>Alphaproteobacteria</taxon>
        <taxon>Acetobacterales</taxon>
        <taxon>Acidocellaceae</taxon>
        <taxon>Acidisoma</taxon>
    </lineage>
</organism>
<dbReference type="InterPro" id="IPR046952">
    <property type="entry name" value="GSHR/TRXR-like"/>
</dbReference>
<feature type="domain" description="FAD/NAD(P)-binding" evidence="12">
    <location>
        <begin position="5"/>
        <end position="319"/>
    </location>
</feature>
<evidence type="ECO:0000256" key="7">
    <source>
        <dbReference type="PIRSR" id="PIRSR000350-2"/>
    </source>
</evidence>
<keyword evidence="6 10" id="KW-0676">Redox-active center</keyword>
<evidence type="ECO:0000256" key="9">
    <source>
        <dbReference type="PIRSR" id="PIRSR000350-4"/>
    </source>
</evidence>
<evidence type="ECO:0000256" key="6">
    <source>
        <dbReference type="ARBA" id="ARBA00023284"/>
    </source>
</evidence>
<keyword evidence="4 10" id="KW-0560">Oxidoreductase</keyword>
<dbReference type="PRINTS" id="PR00368">
    <property type="entry name" value="FADPNR"/>
</dbReference>
<dbReference type="GO" id="GO:0004362">
    <property type="term" value="F:glutathione-disulfide reductase (NADPH) activity"/>
    <property type="evidence" value="ECO:0007669"/>
    <property type="project" value="UniProtKB-EC"/>
</dbReference>
<evidence type="ECO:0000256" key="8">
    <source>
        <dbReference type="PIRSR" id="PIRSR000350-3"/>
    </source>
</evidence>
<evidence type="ECO:0000256" key="2">
    <source>
        <dbReference type="ARBA" id="ARBA00022630"/>
    </source>
</evidence>
<evidence type="ECO:0000256" key="1">
    <source>
        <dbReference type="ARBA" id="ARBA00007532"/>
    </source>
</evidence>
<dbReference type="InterPro" id="IPR001100">
    <property type="entry name" value="Pyr_nuc-diS_OxRdtase"/>
</dbReference>
<dbReference type="NCBIfam" id="NF004776">
    <property type="entry name" value="PRK06116.1"/>
    <property type="match status" value="1"/>
</dbReference>
<feature type="binding site" evidence="8">
    <location>
        <position position="304"/>
    </location>
    <ligand>
        <name>FAD</name>
        <dbReference type="ChEBI" id="CHEBI:57692"/>
    </ligand>
</feature>
<dbReference type="InterPro" id="IPR036188">
    <property type="entry name" value="FAD/NAD-bd_sf"/>
</dbReference>